<comment type="caution">
    <text evidence="1">The sequence shown here is derived from an EMBL/GenBank/DDBJ whole genome shotgun (WGS) entry which is preliminary data.</text>
</comment>
<dbReference type="Proteomes" id="UP001221757">
    <property type="component" value="Unassembled WGS sequence"/>
</dbReference>
<gene>
    <name evidence="1" type="ORF">B0H17DRAFT_301263</name>
</gene>
<proteinExistence type="predicted"/>
<evidence type="ECO:0000313" key="2">
    <source>
        <dbReference type="Proteomes" id="UP001221757"/>
    </source>
</evidence>
<reference evidence="1" key="1">
    <citation type="submission" date="2023-03" db="EMBL/GenBank/DDBJ databases">
        <title>Massive genome expansion in bonnet fungi (Mycena s.s.) driven by repeated elements and novel gene families across ecological guilds.</title>
        <authorList>
            <consortium name="Lawrence Berkeley National Laboratory"/>
            <person name="Harder C.B."/>
            <person name="Miyauchi S."/>
            <person name="Viragh M."/>
            <person name="Kuo A."/>
            <person name="Thoen E."/>
            <person name="Andreopoulos B."/>
            <person name="Lu D."/>
            <person name="Skrede I."/>
            <person name="Drula E."/>
            <person name="Henrissat B."/>
            <person name="Morin E."/>
            <person name="Kohler A."/>
            <person name="Barry K."/>
            <person name="LaButti K."/>
            <person name="Morin E."/>
            <person name="Salamov A."/>
            <person name="Lipzen A."/>
            <person name="Mereny Z."/>
            <person name="Hegedus B."/>
            <person name="Baldrian P."/>
            <person name="Stursova M."/>
            <person name="Weitz H."/>
            <person name="Taylor A."/>
            <person name="Grigoriev I.V."/>
            <person name="Nagy L.G."/>
            <person name="Martin F."/>
            <person name="Kauserud H."/>
        </authorList>
    </citation>
    <scope>NUCLEOTIDE SEQUENCE</scope>
    <source>
        <strain evidence="1">CBHHK067</strain>
    </source>
</reference>
<keyword evidence="2" id="KW-1185">Reference proteome</keyword>
<organism evidence="1 2">
    <name type="scientific">Mycena rosella</name>
    <name type="common">Pink bonnet</name>
    <name type="synonym">Agaricus rosellus</name>
    <dbReference type="NCBI Taxonomy" id="1033263"/>
    <lineage>
        <taxon>Eukaryota</taxon>
        <taxon>Fungi</taxon>
        <taxon>Dikarya</taxon>
        <taxon>Basidiomycota</taxon>
        <taxon>Agaricomycotina</taxon>
        <taxon>Agaricomycetes</taxon>
        <taxon>Agaricomycetidae</taxon>
        <taxon>Agaricales</taxon>
        <taxon>Marasmiineae</taxon>
        <taxon>Mycenaceae</taxon>
        <taxon>Mycena</taxon>
    </lineage>
</organism>
<evidence type="ECO:0000313" key="1">
    <source>
        <dbReference type="EMBL" id="KAJ7664301.1"/>
    </source>
</evidence>
<dbReference type="AlphaFoldDB" id="A0AAD7CUG4"/>
<protein>
    <submittedName>
        <fullName evidence="1">Uncharacterized protein</fullName>
    </submittedName>
</protein>
<name>A0AAD7CUG4_MYCRO</name>
<sequence>MIGPQLRFLLTGLLLLGHHEDTPRTRAMRRLDHLRPIETAHLPTRRLRTTLTRTIVAHQVQIVDTDPREIRTQTIGTAPRPGSRPINLLLGQTDEPLRCPRHPLSCLAIECAAIQ</sequence>
<accession>A0AAD7CUG4</accession>
<dbReference type="EMBL" id="JARKIE010000223">
    <property type="protein sequence ID" value="KAJ7664301.1"/>
    <property type="molecule type" value="Genomic_DNA"/>
</dbReference>